<name>A0A8J2L4Z1_9HEXA</name>
<keyword evidence="6 8" id="KW-0539">Nucleus</keyword>
<accession>A0A8J2L4Z1</accession>
<comment type="function">
    <text evidence="8">Required for proper homologous chromosome pairing and efficient cross-over and intragenic recombination during meiosis.</text>
</comment>
<organism evidence="12 13">
    <name type="scientific">Allacma fusca</name>
    <dbReference type="NCBI Taxonomy" id="39272"/>
    <lineage>
        <taxon>Eukaryota</taxon>
        <taxon>Metazoa</taxon>
        <taxon>Ecdysozoa</taxon>
        <taxon>Arthropoda</taxon>
        <taxon>Hexapoda</taxon>
        <taxon>Collembola</taxon>
        <taxon>Symphypleona</taxon>
        <taxon>Sminthuridae</taxon>
        <taxon>Allacma</taxon>
    </lineage>
</organism>
<dbReference type="Proteomes" id="UP000708208">
    <property type="component" value="Unassembled WGS sequence"/>
</dbReference>
<keyword evidence="4 9" id="KW-0175">Coiled coil</keyword>
<evidence type="ECO:0000256" key="4">
    <source>
        <dbReference type="ARBA" id="ARBA00023054"/>
    </source>
</evidence>
<comment type="caution">
    <text evidence="12">The sequence shown here is derived from an EMBL/GenBank/DDBJ whole genome shotgun (WGS) entry which is preliminary data.</text>
</comment>
<dbReference type="InterPro" id="IPR005647">
    <property type="entry name" value="Mnd1"/>
</dbReference>
<evidence type="ECO:0000256" key="9">
    <source>
        <dbReference type="SAM" id="Coils"/>
    </source>
</evidence>
<dbReference type="InterPro" id="IPR040661">
    <property type="entry name" value="LZ3wCH"/>
</dbReference>
<comment type="subcellular location">
    <subcellularLocation>
        <location evidence="1 8">Nucleus</location>
    </subcellularLocation>
</comment>
<dbReference type="PANTHER" id="PTHR31398:SF0">
    <property type="entry name" value="MEIOTIC NUCLEAR DIVISION PROTEIN 1 HOMOLOG"/>
    <property type="match status" value="1"/>
</dbReference>
<dbReference type="PIRSF" id="PIRSF026991">
    <property type="entry name" value="Mnd1"/>
    <property type="match status" value="1"/>
</dbReference>
<comment type="similarity">
    <text evidence="2 8">Belongs to the MND1 family.</text>
</comment>
<evidence type="ECO:0000256" key="7">
    <source>
        <dbReference type="ARBA" id="ARBA00023254"/>
    </source>
</evidence>
<feature type="domain" description="Mnd1 HTH" evidence="10">
    <location>
        <begin position="16"/>
        <end position="75"/>
    </location>
</feature>
<dbReference type="OrthoDB" id="273345at2759"/>
<dbReference type="EMBL" id="CAJVCH010539550">
    <property type="protein sequence ID" value="CAG7826373.1"/>
    <property type="molecule type" value="Genomic_DNA"/>
</dbReference>
<evidence type="ECO:0000256" key="8">
    <source>
        <dbReference type="PIRNR" id="PIRNR026991"/>
    </source>
</evidence>
<evidence type="ECO:0000256" key="3">
    <source>
        <dbReference type="ARBA" id="ARBA00013726"/>
    </source>
</evidence>
<gene>
    <name evidence="12" type="ORF">AFUS01_LOCUS36427</name>
</gene>
<evidence type="ECO:0000313" key="12">
    <source>
        <dbReference type="EMBL" id="CAG7826373.1"/>
    </source>
</evidence>
<proteinExistence type="inferred from homology"/>
<dbReference type="InterPro" id="IPR040453">
    <property type="entry name" value="Mnd1_HTH"/>
</dbReference>
<dbReference type="PANTHER" id="PTHR31398">
    <property type="entry name" value="MEIOTIC NUCLEAR DIVISION PROTEIN 1 HOMOLOG"/>
    <property type="match status" value="1"/>
</dbReference>
<dbReference type="Pfam" id="PF18517">
    <property type="entry name" value="LZ3wCH"/>
    <property type="match status" value="1"/>
</dbReference>
<dbReference type="GO" id="GO:0005634">
    <property type="term" value="C:nucleus"/>
    <property type="evidence" value="ECO:0007669"/>
    <property type="project" value="UniProtKB-SubCell"/>
</dbReference>
<evidence type="ECO:0000256" key="6">
    <source>
        <dbReference type="ARBA" id="ARBA00023242"/>
    </source>
</evidence>
<feature type="coiled-coil region" evidence="9">
    <location>
        <begin position="86"/>
        <end position="149"/>
    </location>
</feature>
<dbReference type="AlphaFoldDB" id="A0A8J2L4Z1"/>
<keyword evidence="5" id="KW-0233">DNA recombination</keyword>
<dbReference type="GO" id="GO:0007131">
    <property type="term" value="P:reciprocal meiotic recombination"/>
    <property type="evidence" value="ECO:0007669"/>
    <property type="project" value="TreeGrafter"/>
</dbReference>
<evidence type="ECO:0000256" key="5">
    <source>
        <dbReference type="ARBA" id="ARBA00023172"/>
    </source>
</evidence>
<dbReference type="Pfam" id="PF03962">
    <property type="entry name" value="Mnd1"/>
    <property type="match status" value="1"/>
</dbReference>
<protein>
    <recommendedName>
        <fullName evidence="3 8">Meiotic nuclear division protein 1 homolog</fullName>
    </recommendedName>
</protein>
<evidence type="ECO:0000259" key="11">
    <source>
        <dbReference type="Pfam" id="PF18517"/>
    </source>
</evidence>
<reference evidence="12" key="1">
    <citation type="submission" date="2021-06" db="EMBL/GenBank/DDBJ databases">
        <authorList>
            <person name="Hodson N. C."/>
            <person name="Mongue J. A."/>
            <person name="Jaron S. K."/>
        </authorList>
    </citation>
    <scope>NUCLEOTIDE SEQUENCE</scope>
</reference>
<feature type="domain" description="Leucine zipper with capping helix" evidence="11">
    <location>
        <begin position="152"/>
        <end position="206"/>
    </location>
</feature>
<keyword evidence="7" id="KW-0469">Meiosis</keyword>
<evidence type="ECO:0000256" key="1">
    <source>
        <dbReference type="ARBA" id="ARBA00004123"/>
    </source>
</evidence>
<evidence type="ECO:0000313" key="13">
    <source>
        <dbReference type="Proteomes" id="UP000708208"/>
    </source>
</evidence>
<evidence type="ECO:0000256" key="2">
    <source>
        <dbReference type="ARBA" id="ARBA00005981"/>
    </source>
</evidence>
<evidence type="ECO:0000259" key="10">
    <source>
        <dbReference type="Pfam" id="PF03962"/>
    </source>
</evidence>
<keyword evidence="13" id="KW-1185">Reference proteome</keyword>
<sequence length="207" mass="24233">MSKRKGLSLEEKRKRMLDLFYERKDVFQLKELEKIAPKEKGIISQSVKEVVQGLVDDGYVDSDKIGTSVYFWAFPSKAAQVRHSKLDQLTQEFDTWQEKRAKMETEVESIKKRRKNEDSEELLKLMSRIPELKALKTELEEKISLYQENDPEVIAKERADIDVARDAANRWTDNIFVVKSWLKNKFGVDEGTINKQFDIPEDLDCLE</sequence>